<dbReference type="AlphaFoldDB" id="A0A364JRF7"/>
<reference evidence="2 3" key="1">
    <citation type="submission" date="2018-06" db="EMBL/GenBank/DDBJ databases">
        <title>Genomic Encyclopedia of Type Strains, Phase IV (KMG-IV): sequencing the most valuable type-strain genomes for metagenomic binning, comparative biology and taxonomic classification.</title>
        <authorList>
            <person name="Goeker M."/>
        </authorList>
    </citation>
    <scope>NUCLEOTIDE SEQUENCE [LARGE SCALE GENOMIC DNA]</scope>
    <source>
        <strain evidence="2 3">DSM 26720</strain>
    </source>
</reference>
<sequence length="303" mass="34508">MLQNLLKSYTNLIVPDNIDVSFLITENNNEKTLHNVIAEFQRYNITSEVIYTNEPALGIASARNHVLNYAIDHKYDILTFADDDEQVEPDWLLELLKERDSKNLDIVGSPVRFAAPLDKLHWWKNIIWRGVNQVNQGAEKRARTLYDQGKASKLKLATGSWMANLDFFRLTGLRFDTSLGQAGGEDWQLWQDAKEVGAQTGWTPYAIAYETIPLSRLKLSYYYRRTRDHARMVYHERLKKGKAGRTFGSVLSRIYKVLTSTLLLPLQKERGLITIAANLGGLVGFIEGAFGKKSAHYINIDGN</sequence>
<dbReference type="OrthoDB" id="6116224at2"/>
<dbReference type="Gene3D" id="3.90.550.10">
    <property type="entry name" value="Spore Coat Polysaccharide Biosynthesis Protein SpsA, Chain A"/>
    <property type="match status" value="1"/>
</dbReference>
<dbReference type="SUPFAM" id="SSF53448">
    <property type="entry name" value="Nucleotide-diphospho-sugar transferases"/>
    <property type="match status" value="1"/>
</dbReference>
<name>A0A364JRF7_9HYPH</name>
<dbReference type="Pfam" id="PF00535">
    <property type="entry name" value="Glycos_transf_2"/>
    <property type="match status" value="1"/>
</dbReference>
<accession>A0A364JRF7</accession>
<dbReference type="EMBL" id="QLMK01000035">
    <property type="protein sequence ID" value="RAK24605.1"/>
    <property type="molecule type" value="Genomic_DNA"/>
</dbReference>
<dbReference type="InterPro" id="IPR029044">
    <property type="entry name" value="Nucleotide-diphossugar_trans"/>
</dbReference>
<evidence type="ECO:0000259" key="1">
    <source>
        <dbReference type="Pfam" id="PF00535"/>
    </source>
</evidence>
<dbReference type="PANTHER" id="PTHR43685">
    <property type="entry name" value="GLYCOSYLTRANSFERASE"/>
    <property type="match status" value="1"/>
</dbReference>
<organism evidence="2 3">
    <name type="scientific">Falsochrobactrum ovis</name>
    <dbReference type="NCBI Taxonomy" id="1293442"/>
    <lineage>
        <taxon>Bacteria</taxon>
        <taxon>Pseudomonadati</taxon>
        <taxon>Pseudomonadota</taxon>
        <taxon>Alphaproteobacteria</taxon>
        <taxon>Hyphomicrobiales</taxon>
        <taxon>Brucellaceae</taxon>
        <taxon>Falsochrobactrum</taxon>
    </lineage>
</organism>
<evidence type="ECO:0000313" key="2">
    <source>
        <dbReference type="EMBL" id="RAK24605.1"/>
    </source>
</evidence>
<comment type="caution">
    <text evidence="2">The sequence shown here is derived from an EMBL/GenBank/DDBJ whole genome shotgun (WGS) entry which is preliminary data.</text>
</comment>
<dbReference type="InterPro" id="IPR050834">
    <property type="entry name" value="Glycosyltransf_2"/>
</dbReference>
<dbReference type="InterPro" id="IPR001173">
    <property type="entry name" value="Glyco_trans_2-like"/>
</dbReference>
<dbReference type="PANTHER" id="PTHR43685:SF2">
    <property type="entry name" value="GLYCOSYLTRANSFERASE 2-LIKE DOMAIN-CONTAINING PROTEIN"/>
    <property type="match status" value="1"/>
</dbReference>
<gene>
    <name evidence="2" type="ORF">C7374_1351</name>
</gene>
<dbReference type="CDD" id="cd00761">
    <property type="entry name" value="Glyco_tranf_GTA_type"/>
    <property type="match status" value="1"/>
</dbReference>
<evidence type="ECO:0000313" key="3">
    <source>
        <dbReference type="Proteomes" id="UP000249453"/>
    </source>
</evidence>
<dbReference type="GO" id="GO:0016740">
    <property type="term" value="F:transferase activity"/>
    <property type="evidence" value="ECO:0007669"/>
    <property type="project" value="UniProtKB-KW"/>
</dbReference>
<dbReference type="Proteomes" id="UP000249453">
    <property type="component" value="Unassembled WGS sequence"/>
</dbReference>
<keyword evidence="3" id="KW-1185">Reference proteome</keyword>
<proteinExistence type="predicted"/>
<keyword evidence="2" id="KW-0808">Transferase</keyword>
<protein>
    <submittedName>
        <fullName evidence="2">Glycosyl transferase family 2</fullName>
    </submittedName>
</protein>
<feature type="domain" description="Glycosyltransferase 2-like" evidence="1">
    <location>
        <begin position="5"/>
        <end position="128"/>
    </location>
</feature>